<name>A0A934M604_9CLOT</name>
<keyword evidence="3" id="KW-0813">Transport</keyword>
<evidence type="ECO:0000256" key="8">
    <source>
        <dbReference type="SAM" id="Phobius"/>
    </source>
</evidence>
<evidence type="ECO:0000313" key="9">
    <source>
        <dbReference type="EMBL" id="MBI6872566.1"/>
    </source>
</evidence>
<dbReference type="PANTHER" id="PTHR34975:SF2">
    <property type="entry name" value="SPORE GERMINATION PROTEIN A2"/>
    <property type="match status" value="1"/>
</dbReference>
<evidence type="ECO:0000256" key="2">
    <source>
        <dbReference type="ARBA" id="ARBA00007998"/>
    </source>
</evidence>
<evidence type="ECO:0000256" key="3">
    <source>
        <dbReference type="ARBA" id="ARBA00022448"/>
    </source>
</evidence>
<feature type="transmembrane region" description="Helical" evidence="8">
    <location>
        <begin position="301"/>
        <end position="321"/>
    </location>
</feature>
<dbReference type="RefSeq" id="WP_211142069.1">
    <property type="nucleotide sequence ID" value="NZ_JAEEGB010000007.1"/>
</dbReference>
<keyword evidence="10" id="KW-1185">Reference proteome</keyword>
<feature type="transmembrane region" description="Helical" evidence="8">
    <location>
        <begin position="36"/>
        <end position="57"/>
    </location>
</feature>
<keyword evidence="4" id="KW-0309">Germination</keyword>
<feature type="transmembrane region" description="Helical" evidence="8">
    <location>
        <begin position="214"/>
        <end position="231"/>
    </location>
</feature>
<evidence type="ECO:0000256" key="7">
    <source>
        <dbReference type="ARBA" id="ARBA00023136"/>
    </source>
</evidence>
<feature type="transmembrane region" description="Helical" evidence="8">
    <location>
        <begin position="180"/>
        <end position="202"/>
    </location>
</feature>
<keyword evidence="5 8" id="KW-0812">Transmembrane</keyword>
<accession>A0A934M604</accession>
<feature type="transmembrane region" description="Helical" evidence="8">
    <location>
        <begin position="267"/>
        <end position="289"/>
    </location>
</feature>
<feature type="transmembrane region" description="Helical" evidence="8">
    <location>
        <begin position="333"/>
        <end position="353"/>
    </location>
</feature>
<evidence type="ECO:0000256" key="4">
    <source>
        <dbReference type="ARBA" id="ARBA00022544"/>
    </source>
</evidence>
<feature type="transmembrane region" description="Helical" evidence="8">
    <location>
        <begin position="115"/>
        <end position="134"/>
    </location>
</feature>
<feature type="transmembrane region" description="Helical" evidence="8">
    <location>
        <begin position="69"/>
        <end position="95"/>
    </location>
</feature>
<feature type="transmembrane region" description="Helical" evidence="8">
    <location>
        <begin position="12"/>
        <end position="30"/>
    </location>
</feature>
<dbReference type="GO" id="GO:0016020">
    <property type="term" value="C:membrane"/>
    <property type="evidence" value="ECO:0007669"/>
    <property type="project" value="UniProtKB-SubCell"/>
</dbReference>
<reference evidence="9" key="1">
    <citation type="submission" date="2020-12" db="EMBL/GenBank/DDBJ databases">
        <title>Clostridium thailandense sp. nov., a novel acetogenic bacterium isolated from peat land soil in Thailand.</title>
        <authorList>
            <person name="Chaikitkaew S."/>
            <person name="Birkeland N.K."/>
        </authorList>
    </citation>
    <scope>NUCLEOTIDE SEQUENCE</scope>
    <source>
        <strain evidence="9">DSM 17425</strain>
    </source>
</reference>
<gene>
    <name evidence="9" type="ORF">I6U51_07550</name>
</gene>
<evidence type="ECO:0000256" key="1">
    <source>
        <dbReference type="ARBA" id="ARBA00004141"/>
    </source>
</evidence>
<dbReference type="Pfam" id="PF03845">
    <property type="entry name" value="Spore_permease"/>
    <property type="match status" value="1"/>
</dbReference>
<evidence type="ECO:0000313" key="10">
    <source>
        <dbReference type="Proteomes" id="UP000622687"/>
    </source>
</evidence>
<comment type="subcellular location">
    <subcellularLocation>
        <location evidence="1">Membrane</location>
        <topology evidence="1">Multi-pass membrane protein</topology>
    </subcellularLocation>
</comment>
<keyword evidence="6 8" id="KW-1133">Transmembrane helix</keyword>
<protein>
    <submittedName>
        <fullName evidence="9">Endospore germination permease</fullName>
    </submittedName>
</protein>
<sequence length="368" mass="41248">MNKEIVSDKQGICLVVMFILGSSLLIGTASNAKNDTWLAIIIGTLLSIPVILIYSRLLYLFPGKDLFDILHIVFGNIIGKILSIIYIWFSFYLGVLVLRNFSEFTNIVVYPDTPIVVPMIFFILLCIFALKLGIEVLGRWSELFIIVNVIAVILITIILSSTQMNINNLLPILYNGIQPVVSGAFSALSFPFAETVVFTMVFSSLENQKSSYKIYLYGLIIGSLTLLVNGLKNVLVLGSDTMNINYFPSYISVSIIRLGTFIERMEATVIIVLIINIFIKATIDMLAVCRGIAKVLNIDDYRFLATPIALLTLLFSTFNFKSTMEMMDWAFNVWPYYAIPHQVILPVIILIAAEIKVRKLPSSNTHKT</sequence>
<organism evidence="9 10">
    <name type="scientific">Clostridium aciditolerans</name>
    <dbReference type="NCBI Taxonomy" id="339861"/>
    <lineage>
        <taxon>Bacteria</taxon>
        <taxon>Bacillati</taxon>
        <taxon>Bacillota</taxon>
        <taxon>Clostridia</taxon>
        <taxon>Eubacteriales</taxon>
        <taxon>Clostridiaceae</taxon>
        <taxon>Clostridium</taxon>
    </lineage>
</organism>
<dbReference type="PANTHER" id="PTHR34975">
    <property type="entry name" value="SPORE GERMINATION PROTEIN A2"/>
    <property type="match status" value="1"/>
</dbReference>
<dbReference type="AlphaFoldDB" id="A0A934M604"/>
<proteinExistence type="inferred from homology"/>
<dbReference type="GO" id="GO:0009847">
    <property type="term" value="P:spore germination"/>
    <property type="evidence" value="ECO:0007669"/>
    <property type="project" value="InterPro"/>
</dbReference>
<dbReference type="Proteomes" id="UP000622687">
    <property type="component" value="Unassembled WGS sequence"/>
</dbReference>
<dbReference type="EMBL" id="JAEEGB010000007">
    <property type="protein sequence ID" value="MBI6872566.1"/>
    <property type="molecule type" value="Genomic_DNA"/>
</dbReference>
<dbReference type="NCBIfam" id="TIGR00912">
    <property type="entry name" value="2A0309"/>
    <property type="match status" value="1"/>
</dbReference>
<evidence type="ECO:0000256" key="5">
    <source>
        <dbReference type="ARBA" id="ARBA00022692"/>
    </source>
</evidence>
<comment type="caution">
    <text evidence="9">The sequence shown here is derived from an EMBL/GenBank/DDBJ whole genome shotgun (WGS) entry which is preliminary data.</text>
</comment>
<evidence type="ECO:0000256" key="6">
    <source>
        <dbReference type="ARBA" id="ARBA00022989"/>
    </source>
</evidence>
<feature type="transmembrane region" description="Helical" evidence="8">
    <location>
        <begin position="143"/>
        <end position="160"/>
    </location>
</feature>
<keyword evidence="7 8" id="KW-0472">Membrane</keyword>
<comment type="similarity">
    <text evidence="2">Belongs to the amino acid-polyamine-organocation (APC) superfamily. Spore germination protein (SGP) (TC 2.A.3.9) family.</text>
</comment>
<dbReference type="InterPro" id="IPR004761">
    <property type="entry name" value="Spore_GerAB"/>
</dbReference>